<gene>
    <name evidence="12" type="primary">LOC113501581</name>
</gene>
<evidence type="ECO:0000256" key="4">
    <source>
        <dbReference type="ARBA" id="ARBA00022737"/>
    </source>
</evidence>
<dbReference type="GO" id="GO:0016020">
    <property type="term" value="C:membrane"/>
    <property type="evidence" value="ECO:0007669"/>
    <property type="project" value="UniProtKB-SubCell"/>
</dbReference>
<feature type="transmembrane region" description="Helical" evidence="10">
    <location>
        <begin position="102"/>
        <end position="119"/>
    </location>
</feature>
<dbReference type="GO" id="GO:0009312">
    <property type="term" value="P:oligosaccharide biosynthetic process"/>
    <property type="evidence" value="ECO:0007669"/>
    <property type="project" value="TreeGrafter"/>
</dbReference>
<evidence type="ECO:0000256" key="2">
    <source>
        <dbReference type="ARBA" id="ARBA00022448"/>
    </source>
</evidence>
<evidence type="ECO:0000256" key="7">
    <source>
        <dbReference type="ARBA" id="ARBA00038475"/>
    </source>
</evidence>
<evidence type="ECO:0000256" key="1">
    <source>
        <dbReference type="ARBA" id="ARBA00004141"/>
    </source>
</evidence>
<evidence type="ECO:0000256" key="10">
    <source>
        <dbReference type="SAM" id="Phobius"/>
    </source>
</evidence>
<dbReference type="AlphaFoldDB" id="A0A7E5WDU4"/>
<evidence type="ECO:0000256" key="8">
    <source>
        <dbReference type="ARBA" id="ARBA00067517"/>
    </source>
</evidence>
<dbReference type="InterPro" id="IPR016817">
    <property type="entry name" value="MannP-dilichol_defect-1"/>
</dbReference>
<evidence type="ECO:0000313" key="12">
    <source>
        <dbReference type="RefSeq" id="XP_026738602.1"/>
    </source>
</evidence>
<dbReference type="RefSeq" id="XP_026738602.1">
    <property type="nucleotide sequence ID" value="XM_026882801.1"/>
</dbReference>
<keyword evidence="2" id="KW-0813">Transport</keyword>
<organism evidence="11 12">
    <name type="scientific">Trichoplusia ni</name>
    <name type="common">Cabbage looper</name>
    <dbReference type="NCBI Taxonomy" id="7111"/>
    <lineage>
        <taxon>Eukaryota</taxon>
        <taxon>Metazoa</taxon>
        <taxon>Ecdysozoa</taxon>
        <taxon>Arthropoda</taxon>
        <taxon>Hexapoda</taxon>
        <taxon>Insecta</taxon>
        <taxon>Pterygota</taxon>
        <taxon>Neoptera</taxon>
        <taxon>Endopterygota</taxon>
        <taxon>Lepidoptera</taxon>
        <taxon>Glossata</taxon>
        <taxon>Ditrysia</taxon>
        <taxon>Noctuoidea</taxon>
        <taxon>Noctuidae</taxon>
        <taxon>Plusiinae</taxon>
        <taxon>Trichoplusia</taxon>
    </lineage>
</organism>
<feature type="transmembrane region" description="Helical" evidence="10">
    <location>
        <begin position="126"/>
        <end position="144"/>
    </location>
</feature>
<dbReference type="InterPro" id="IPR006603">
    <property type="entry name" value="PQ-loop_rpt"/>
</dbReference>
<dbReference type="InParanoid" id="A0A7E5WDU4"/>
<dbReference type="Pfam" id="PF04193">
    <property type="entry name" value="PQ-loop"/>
    <property type="match status" value="2"/>
</dbReference>
<sequence>MAEFLRGLLLSVLSEKCYDEYFVKFNFLDGPCLTSTLSKGLGIGIIAGSILVKVPQILKILSSKSAEGINVYGVYLELFAITANFAYSYVMGFPFSAWGEGTFLAIQTAAIAALVLHYAGTTGRAAVFLSVYAAIVSVLISGFTPTDVLWTMQAVNVPIIVFAKSIQVFTNYKNGSTGQLSAITCLLLFGGSIARIFTSIIETGDFIIIVTYCVSTAANGAIVCQLLYYWNVDKSTQIKNKKKKKHL</sequence>
<dbReference type="OrthoDB" id="271506at2759"/>
<feature type="transmembrane region" description="Helical" evidence="10">
    <location>
        <begin position="207"/>
        <end position="230"/>
    </location>
</feature>
<keyword evidence="3 9" id="KW-0812">Transmembrane</keyword>
<feature type="transmembrane region" description="Helical" evidence="10">
    <location>
        <begin position="69"/>
        <end position="90"/>
    </location>
</feature>
<evidence type="ECO:0000256" key="9">
    <source>
        <dbReference type="PIRNR" id="PIRNR023381"/>
    </source>
</evidence>
<comment type="subcellular location">
    <subcellularLocation>
        <location evidence="1 9">Membrane</location>
        <topology evidence="1 9">Multi-pass membrane protein</topology>
    </subcellularLocation>
</comment>
<reference evidence="12" key="1">
    <citation type="submission" date="2025-08" db="UniProtKB">
        <authorList>
            <consortium name="RefSeq"/>
        </authorList>
    </citation>
    <scope>IDENTIFICATION</scope>
</reference>
<protein>
    <recommendedName>
        <fullName evidence="8 9">Mannose-P-dolichol utilization defect 1 protein homolog</fullName>
    </recommendedName>
</protein>
<dbReference type="KEGG" id="tnl:113501581"/>
<dbReference type="PANTHER" id="PTHR12226">
    <property type="entry name" value="MANNOSE-P-DOLICHOL UTILIZATION DEFECT 1 LEC35 -RELATED"/>
    <property type="match status" value="1"/>
</dbReference>
<dbReference type="FunFam" id="1.20.1280.290:FF:000006">
    <property type="entry name" value="mannose-P-dolichol utilization defect 1 protein"/>
    <property type="match status" value="1"/>
</dbReference>
<accession>A0A7E5WDU4</accession>
<dbReference type="PANTHER" id="PTHR12226:SF2">
    <property type="entry name" value="MANNOSE-P-DOLICHOL UTILIZATION DEFECT 1 PROTEIN"/>
    <property type="match status" value="1"/>
</dbReference>
<keyword evidence="6 9" id="KW-0472">Membrane</keyword>
<dbReference type="Gene3D" id="1.20.1280.290">
    <property type="match status" value="2"/>
</dbReference>
<proteinExistence type="inferred from homology"/>
<comment type="similarity">
    <text evidence="7 9">Belongs to the MPDU1 (TC 2.A.43.3) family.</text>
</comment>
<name>A0A7E5WDU4_TRINI</name>
<dbReference type="FunCoup" id="A0A7E5WDU4">
    <property type="interactions" value="763"/>
</dbReference>
<keyword evidence="4" id="KW-0677">Repeat</keyword>
<dbReference type="Proteomes" id="UP000322000">
    <property type="component" value="Chromosome 15"/>
</dbReference>
<dbReference type="SMART" id="SM00679">
    <property type="entry name" value="CTNS"/>
    <property type="match status" value="2"/>
</dbReference>
<feature type="transmembrane region" description="Helical" evidence="10">
    <location>
        <begin position="182"/>
        <end position="201"/>
    </location>
</feature>
<evidence type="ECO:0000256" key="3">
    <source>
        <dbReference type="ARBA" id="ARBA00022692"/>
    </source>
</evidence>
<keyword evidence="11" id="KW-1185">Reference proteome</keyword>
<evidence type="ECO:0000256" key="6">
    <source>
        <dbReference type="ARBA" id="ARBA00023136"/>
    </source>
</evidence>
<dbReference type="PIRSF" id="PIRSF023381">
    <property type="entry name" value="MannP-dilichol_defect-1p"/>
    <property type="match status" value="1"/>
</dbReference>
<evidence type="ECO:0000313" key="11">
    <source>
        <dbReference type="Proteomes" id="UP000322000"/>
    </source>
</evidence>
<keyword evidence="5 9" id="KW-1133">Transmembrane helix</keyword>
<evidence type="ECO:0000256" key="5">
    <source>
        <dbReference type="ARBA" id="ARBA00022989"/>
    </source>
</evidence>
<dbReference type="GeneID" id="113501581"/>
<feature type="transmembrane region" description="Helical" evidence="10">
    <location>
        <begin position="150"/>
        <end position="170"/>
    </location>
</feature>